<feature type="active site" description="Proton donor" evidence="1">
    <location>
        <position position="146"/>
    </location>
</feature>
<dbReference type="Proteomes" id="UP000475765">
    <property type="component" value="Unassembled WGS sequence"/>
</dbReference>
<proteinExistence type="predicted"/>
<dbReference type="CDD" id="cd00958">
    <property type="entry name" value="DhnA"/>
    <property type="match status" value="1"/>
</dbReference>
<protein>
    <submittedName>
        <fullName evidence="2">Deoxyribose-phosphate aldolase</fullName>
    </submittedName>
</protein>
<evidence type="ECO:0000313" key="3">
    <source>
        <dbReference type="Proteomes" id="UP000475765"/>
    </source>
</evidence>
<reference evidence="2 3" key="1">
    <citation type="submission" date="2019-10" db="EMBL/GenBank/DDBJ databases">
        <title>Bacillus from the desert of Cuatro Cinegas, Coahuila.</title>
        <authorList>
            <person name="Olmedo-Alvarez G."/>
            <person name="Saldana S."/>
            <person name="Barcelo D."/>
        </authorList>
    </citation>
    <scope>NUCLEOTIDE SEQUENCE [LARGE SCALE GENOMIC DNA]</scope>
    <source>
        <strain evidence="2 3">CH417_13T</strain>
    </source>
</reference>
<dbReference type="Pfam" id="PF01791">
    <property type="entry name" value="DeoC"/>
    <property type="match status" value="1"/>
</dbReference>
<gene>
    <name evidence="2" type="ORF">F8172_14820</name>
</gene>
<dbReference type="InterPro" id="IPR041720">
    <property type="entry name" value="FbaB-like"/>
</dbReference>
<sequence length="267" mass="28712">MSGKQLRLSRIINSDTNKACIVPIDHGTTLGPIKGLPDYIELINSLIMGGTDGIVLHKGILSRVGGYPHLSKGTYLAHLSVSTILNSDSTHKVLVCTVEEAIKHGADGISVHINIGSEYESEMIKKLGDVSKACNEWGMPLLAMMYSHKTPKDSFHISHVARIGEELGADIIKVDYPGSIEDMEMITKSVQAPVLIAGGSNKNDDAALLSLVNDALIGGAAGISIGRNIFQHDDPAYITNLVSSLVHGRLSFNECLEQIENYKLSIL</sequence>
<dbReference type="AlphaFoldDB" id="A0A9W7UWT4"/>
<dbReference type="RefSeq" id="WP_074540954.1">
    <property type="nucleotide sequence ID" value="NZ_WBPL01000015.1"/>
</dbReference>
<dbReference type="GO" id="GO:0004332">
    <property type="term" value="F:fructose-bisphosphate aldolase activity"/>
    <property type="evidence" value="ECO:0007669"/>
    <property type="project" value="InterPro"/>
</dbReference>
<dbReference type="SMART" id="SM01133">
    <property type="entry name" value="DeoC"/>
    <property type="match status" value="1"/>
</dbReference>
<comment type="caution">
    <text evidence="2">The sequence shown here is derived from an EMBL/GenBank/DDBJ whole genome shotgun (WGS) entry which is preliminary data.</text>
</comment>
<feature type="active site" description="Schiff-base intermediate with dihydroxyacetone-P" evidence="1">
    <location>
        <position position="173"/>
    </location>
</feature>
<organism evidence="2 3">
    <name type="scientific">Bacillus cereus</name>
    <dbReference type="NCBI Taxonomy" id="1396"/>
    <lineage>
        <taxon>Bacteria</taxon>
        <taxon>Bacillati</taxon>
        <taxon>Bacillota</taxon>
        <taxon>Bacilli</taxon>
        <taxon>Bacillales</taxon>
        <taxon>Bacillaceae</taxon>
        <taxon>Bacillus</taxon>
        <taxon>Bacillus cereus group</taxon>
    </lineage>
</organism>
<dbReference type="NCBIfam" id="NF005556">
    <property type="entry name" value="PRK07226.1"/>
    <property type="match status" value="1"/>
</dbReference>
<dbReference type="EMBL" id="WBPP01000017">
    <property type="protein sequence ID" value="KAB2395345.1"/>
    <property type="molecule type" value="Genomic_DNA"/>
</dbReference>
<name>A0A9W7UWT4_BACCE</name>
<dbReference type="PANTHER" id="PTHR47916">
    <property type="entry name" value="FRUCTOSE-BISPHOSPHATE ALDOLASE CLASS 1"/>
    <property type="match status" value="1"/>
</dbReference>
<dbReference type="PIRSF" id="PIRSF038992">
    <property type="entry name" value="Aldolase_Ia"/>
    <property type="match status" value="1"/>
</dbReference>
<dbReference type="InterPro" id="IPR050456">
    <property type="entry name" value="DeoC/FbaB_aldolase"/>
</dbReference>
<dbReference type="Gene3D" id="3.20.20.70">
    <property type="entry name" value="Aldolase class I"/>
    <property type="match status" value="1"/>
</dbReference>
<dbReference type="SUPFAM" id="SSF51569">
    <property type="entry name" value="Aldolase"/>
    <property type="match status" value="1"/>
</dbReference>
<dbReference type="InterPro" id="IPR002915">
    <property type="entry name" value="DeoC/FbaB/LacD_aldolase"/>
</dbReference>
<evidence type="ECO:0000313" key="2">
    <source>
        <dbReference type="EMBL" id="KAB2395345.1"/>
    </source>
</evidence>
<dbReference type="InterPro" id="IPR013785">
    <property type="entry name" value="Aldolase_TIM"/>
</dbReference>
<accession>A0A9W7UWT4</accession>
<dbReference type="PANTHER" id="PTHR47916:SF1">
    <property type="entry name" value="3-HYDROXY-5-PHOSPHONOOXYPENTANE-2,4-DIONE THIOLASE"/>
    <property type="match status" value="1"/>
</dbReference>
<evidence type="ECO:0000256" key="1">
    <source>
        <dbReference type="PIRSR" id="PIRSR038992-1"/>
    </source>
</evidence>